<keyword evidence="3" id="KW-0285">Flavoprotein</keyword>
<evidence type="ECO:0000313" key="6">
    <source>
        <dbReference type="EMBL" id="KAF9886968.1"/>
    </source>
</evidence>
<reference evidence="6" key="2">
    <citation type="submission" date="2020-02" db="EMBL/GenBank/DDBJ databases">
        <authorList>
            <person name="Gilchrist C.L.M."/>
            <person name="Chooi Y.-H."/>
        </authorList>
    </citation>
    <scope>NUCLEOTIDE SEQUENCE</scope>
    <source>
        <strain evidence="6">MST-FP2251</strain>
    </source>
</reference>
<name>A0AAD4CJK5_ASPNN</name>
<evidence type="ECO:0008006" key="8">
    <source>
        <dbReference type="Google" id="ProtNLM"/>
    </source>
</evidence>
<keyword evidence="4" id="KW-0274">FAD</keyword>
<dbReference type="PANTHER" id="PTHR42877">
    <property type="entry name" value="L-ORNITHINE N(5)-MONOOXYGENASE-RELATED"/>
    <property type="match status" value="1"/>
</dbReference>
<dbReference type="Pfam" id="PF00743">
    <property type="entry name" value="FMO-like"/>
    <property type="match status" value="1"/>
</dbReference>
<dbReference type="PANTHER" id="PTHR42877:SF7">
    <property type="entry name" value="FLAVIN-BINDING MONOOXYGENASE-RELATED"/>
    <property type="match status" value="1"/>
</dbReference>
<protein>
    <recommendedName>
        <fullName evidence="8">Flavin-binding monooxygenase</fullName>
    </recommendedName>
</protein>
<evidence type="ECO:0000256" key="5">
    <source>
        <dbReference type="ARBA" id="ARBA00023002"/>
    </source>
</evidence>
<accession>A0AAD4CJK5</accession>
<evidence type="ECO:0000256" key="3">
    <source>
        <dbReference type="ARBA" id="ARBA00022630"/>
    </source>
</evidence>
<dbReference type="AlphaFoldDB" id="A0AAD4CJK5"/>
<gene>
    <name evidence="6" type="ORF">FE257_010709</name>
</gene>
<sequence length="579" mass="65113">MGSMSYNSYEDLLGNKPIDEPRRMRVICIGAGVSGILTAIRFPREIPNLDLVVYEKNSDVGGTWLENCYPGVRCDIPSAGYQFTFEDNPAWTEFYASGEEIQAYWTRTARKYGVYKYCQFNHRFEGARWNEMQGQWEVTLHNNVTGQPVIDTADFVISATGLLNRREYPKIPGLETFTGPKMHTARWDSNIELENKRIALIGAGSTGIQILPSIQPIVQRVDHYVRGQNWISPLGIGGEELIRRKNQTGNFKHSPEELWEFRHTPGTYHAFRHRIEGDINQAPYAVFTDHPAQEALHALTLQSMKAKLESKPRVAEALTPQWPVGCKRLTPGPGYLEACCKSNVDYINTPIKSIGPDSIETADGTIRETDVIICATGFNVTRTGGPQWIGRGGATLDTVWNPDPVAYISLFPPEMPNMFIYFGPNGGPLTGSTMHMLEWSCEYMIKTIQKCQREYIRSISASKRAITGFQDHCEKFFDRTVFMKECPSWFKRGQAKGRQVTSWPGSGVHARQALLNPRWEDFDYEYLDSVADIPLGWMGNGMTVAQVQGTKTTDYLDPPIVPQYAAVEQDSSSNGNGIC</sequence>
<comment type="caution">
    <text evidence="6">The sequence shown here is derived from an EMBL/GenBank/DDBJ whole genome shotgun (WGS) entry which is preliminary data.</text>
</comment>
<evidence type="ECO:0000256" key="4">
    <source>
        <dbReference type="ARBA" id="ARBA00022827"/>
    </source>
</evidence>
<organism evidence="6 7">
    <name type="scientific">Aspergillus nanangensis</name>
    <dbReference type="NCBI Taxonomy" id="2582783"/>
    <lineage>
        <taxon>Eukaryota</taxon>
        <taxon>Fungi</taxon>
        <taxon>Dikarya</taxon>
        <taxon>Ascomycota</taxon>
        <taxon>Pezizomycotina</taxon>
        <taxon>Eurotiomycetes</taxon>
        <taxon>Eurotiomycetidae</taxon>
        <taxon>Eurotiales</taxon>
        <taxon>Aspergillaceae</taxon>
        <taxon>Aspergillus</taxon>
        <taxon>Aspergillus subgen. Circumdati</taxon>
    </lineage>
</organism>
<reference evidence="6" key="1">
    <citation type="journal article" date="2019" name="Beilstein J. Org. Chem.">
        <title>Nanangenines: drimane sesquiterpenoids as the dominant metabolite cohort of a novel Australian fungus, Aspergillus nanangensis.</title>
        <authorList>
            <person name="Lacey H.J."/>
            <person name="Gilchrist C.L.M."/>
            <person name="Crombie A."/>
            <person name="Kalaitzis J.A."/>
            <person name="Vuong D."/>
            <person name="Rutledge P.J."/>
            <person name="Turner P."/>
            <person name="Pitt J.I."/>
            <person name="Lacey E."/>
            <person name="Chooi Y.H."/>
            <person name="Piggott A.M."/>
        </authorList>
    </citation>
    <scope>NUCLEOTIDE SEQUENCE</scope>
    <source>
        <strain evidence="6">MST-FP2251</strain>
    </source>
</reference>
<evidence type="ECO:0000313" key="7">
    <source>
        <dbReference type="Proteomes" id="UP001194746"/>
    </source>
</evidence>
<dbReference type="Gene3D" id="3.50.50.60">
    <property type="entry name" value="FAD/NAD(P)-binding domain"/>
    <property type="match status" value="2"/>
</dbReference>
<dbReference type="GO" id="GO:0050661">
    <property type="term" value="F:NADP binding"/>
    <property type="evidence" value="ECO:0007669"/>
    <property type="project" value="InterPro"/>
</dbReference>
<dbReference type="GO" id="GO:0050660">
    <property type="term" value="F:flavin adenine dinucleotide binding"/>
    <property type="evidence" value="ECO:0007669"/>
    <property type="project" value="InterPro"/>
</dbReference>
<dbReference type="EMBL" id="VCAU01000069">
    <property type="protein sequence ID" value="KAF9886968.1"/>
    <property type="molecule type" value="Genomic_DNA"/>
</dbReference>
<dbReference type="InterPro" id="IPR051209">
    <property type="entry name" value="FAD-bind_Monooxygenase_sf"/>
</dbReference>
<proteinExistence type="inferred from homology"/>
<dbReference type="GO" id="GO:0004499">
    <property type="term" value="F:N,N-dimethylaniline monooxygenase activity"/>
    <property type="evidence" value="ECO:0007669"/>
    <property type="project" value="InterPro"/>
</dbReference>
<dbReference type="InterPro" id="IPR036188">
    <property type="entry name" value="FAD/NAD-bd_sf"/>
</dbReference>
<dbReference type="Proteomes" id="UP001194746">
    <property type="component" value="Unassembled WGS sequence"/>
</dbReference>
<keyword evidence="7" id="KW-1185">Reference proteome</keyword>
<dbReference type="InterPro" id="IPR020946">
    <property type="entry name" value="Flavin_mOase-like"/>
</dbReference>
<keyword evidence="5" id="KW-0560">Oxidoreductase</keyword>
<comment type="cofactor">
    <cofactor evidence="1">
        <name>FAD</name>
        <dbReference type="ChEBI" id="CHEBI:57692"/>
    </cofactor>
</comment>
<evidence type="ECO:0000256" key="2">
    <source>
        <dbReference type="ARBA" id="ARBA00010139"/>
    </source>
</evidence>
<comment type="similarity">
    <text evidence="2">Belongs to the FAD-binding monooxygenase family.</text>
</comment>
<evidence type="ECO:0000256" key="1">
    <source>
        <dbReference type="ARBA" id="ARBA00001974"/>
    </source>
</evidence>
<dbReference type="SUPFAM" id="SSF51905">
    <property type="entry name" value="FAD/NAD(P)-binding domain"/>
    <property type="match status" value="3"/>
</dbReference>